<dbReference type="Pfam" id="PF00248">
    <property type="entry name" value="Aldo_ket_red"/>
    <property type="match status" value="1"/>
</dbReference>
<dbReference type="InterPro" id="IPR020471">
    <property type="entry name" value="AKR"/>
</dbReference>
<dbReference type="PANTHER" id="PTHR43364">
    <property type="entry name" value="NADH-SPECIFIC METHYLGLYOXAL REDUCTASE-RELATED"/>
    <property type="match status" value="1"/>
</dbReference>
<feature type="domain" description="NADP-dependent oxidoreductase" evidence="2">
    <location>
        <begin position="17"/>
        <end position="314"/>
    </location>
</feature>
<comment type="caution">
    <text evidence="3">The sequence shown here is derived from an EMBL/GenBank/DDBJ whole genome shotgun (WGS) entry which is preliminary data.</text>
</comment>
<dbReference type="InterPro" id="IPR050523">
    <property type="entry name" value="AKR_Detox_Biosynth"/>
</dbReference>
<reference evidence="3 4" key="1">
    <citation type="submission" date="2019-04" db="EMBL/GenBank/DDBJ databases">
        <title>Kribbella sp. NEAU-THZ 27 nov., a novel actinomycete isolated from soil.</title>
        <authorList>
            <person name="Duan L."/>
        </authorList>
    </citation>
    <scope>NUCLEOTIDE SEQUENCE [LARGE SCALE GENOMIC DNA]</scope>
    <source>
        <strain evidence="4">NEAU-THZ27</strain>
    </source>
</reference>
<gene>
    <name evidence="3" type="ORF">FDA38_01910</name>
</gene>
<sequence length="345" mass="37936">MRYRTLGGTGIEVSEYCLGAMMFGAAGNPDHEDCIRIINTALDQGINFVDTADMYSAGESEETVGKAIKARRDDVVLASKVHFPLGEGRNRSGNSRRWITRAVEDSLRRLDTDWIDLYQIHRPDHTTDIEETLWVLSDLVTAGKIRAFGCSAFPAEDIVEAYHVSGQRGYGRFRTNQPPYSMIARGIERSILPTCRRLGMGVLTYSPLAFGFLSGKIRKDQPLDLSARAALAPARFDPALPANAAKYAALEPLIEVADSIGRTLPELAMAFVTSHPAVASVISGPRTMEQLEGLLKAADLTLDDKTLDRIDEIVPPGTDLYTVDGVWQPQSITDPTQRRRSLTGR</sequence>
<dbReference type="GO" id="GO:0005829">
    <property type="term" value="C:cytosol"/>
    <property type="evidence" value="ECO:0007669"/>
    <property type="project" value="TreeGrafter"/>
</dbReference>
<dbReference type="InterPro" id="IPR023210">
    <property type="entry name" value="NADP_OxRdtase_dom"/>
</dbReference>
<dbReference type="SUPFAM" id="SSF51430">
    <property type="entry name" value="NAD(P)-linked oxidoreductase"/>
    <property type="match status" value="1"/>
</dbReference>
<proteinExistence type="predicted"/>
<dbReference type="FunFam" id="3.20.20.100:FF:000004">
    <property type="entry name" value="Oxidoreductase, aldo/keto reductase"/>
    <property type="match status" value="1"/>
</dbReference>
<name>A0A4V5UZW5_9ACTN</name>
<organism evidence="3 4">
    <name type="scientific">Kribbella jiaozuonensis</name>
    <dbReference type="NCBI Taxonomy" id="2575441"/>
    <lineage>
        <taxon>Bacteria</taxon>
        <taxon>Bacillati</taxon>
        <taxon>Actinomycetota</taxon>
        <taxon>Actinomycetes</taxon>
        <taxon>Propionibacteriales</taxon>
        <taxon>Kribbellaceae</taxon>
        <taxon>Kribbella</taxon>
    </lineage>
</organism>
<evidence type="ECO:0000313" key="3">
    <source>
        <dbReference type="EMBL" id="TKK81623.1"/>
    </source>
</evidence>
<protein>
    <submittedName>
        <fullName evidence="3">Aldo/keto reductase</fullName>
    </submittedName>
</protein>
<keyword evidence="1" id="KW-0560">Oxidoreductase</keyword>
<evidence type="ECO:0000256" key="1">
    <source>
        <dbReference type="ARBA" id="ARBA00023002"/>
    </source>
</evidence>
<dbReference type="InterPro" id="IPR036812">
    <property type="entry name" value="NAD(P)_OxRdtase_dom_sf"/>
</dbReference>
<dbReference type="PANTHER" id="PTHR43364:SF4">
    <property type="entry name" value="NAD(P)-LINKED OXIDOREDUCTASE SUPERFAMILY PROTEIN"/>
    <property type="match status" value="1"/>
</dbReference>
<evidence type="ECO:0000259" key="2">
    <source>
        <dbReference type="Pfam" id="PF00248"/>
    </source>
</evidence>
<dbReference type="EMBL" id="SZPZ01000001">
    <property type="protein sequence ID" value="TKK81623.1"/>
    <property type="molecule type" value="Genomic_DNA"/>
</dbReference>
<keyword evidence="4" id="KW-1185">Reference proteome</keyword>
<dbReference type="PRINTS" id="PR00069">
    <property type="entry name" value="ALDKETRDTASE"/>
</dbReference>
<dbReference type="OrthoDB" id="3664926at2"/>
<dbReference type="RefSeq" id="WP_137252334.1">
    <property type="nucleotide sequence ID" value="NZ_JBHSPQ010000004.1"/>
</dbReference>
<dbReference type="Gene3D" id="3.20.20.100">
    <property type="entry name" value="NADP-dependent oxidoreductase domain"/>
    <property type="match status" value="1"/>
</dbReference>
<dbReference type="GO" id="GO:0016491">
    <property type="term" value="F:oxidoreductase activity"/>
    <property type="evidence" value="ECO:0007669"/>
    <property type="project" value="UniProtKB-KW"/>
</dbReference>
<dbReference type="AlphaFoldDB" id="A0A4V5UZW5"/>
<dbReference type="Proteomes" id="UP000305836">
    <property type="component" value="Unassembled WGS sequence"/>
</dbReference>
<evidence type="ECO:0000313" key="4">
    <source>
        <dbReference type="Proteomes" id="UP000305836"/>
    </source>
</evidence>
<accession>A0A4V5UZW5</accession>